<proteinExistence type="predicted"/>
<evidence type="ECO:0000313" key="2">
    <source>
        <dbReference type="EMBL" id="CAB4134953.1"/>
    </source>
</evidence>
<reference evidence="1" key="1">
    <citation type="submission" date="2020-04" db="EMBL/GenBank/DDBJ databases">
        <authorList>
            <person name="Chiriac C."/>
            <person name="Salcher M."/>
            <person name="Ghai R."/>
            <person name="Kavagutti S V."/>
        </authorList>
    </citation>
    <scope>NUCLEOTIDE SEQUENCE</scope>
</reference>
<dbReference type="EMBL" id="LR796243">
    <property type="protein sequence ID" value="CAB4130790.1"/>
    <property type="molecule type" value="Genomic_DNA"/>
</dbReference>
<sequence length="351" mass="38802">MSKFYLPTQKGVELFPNVIIAPPIIRWVGVDARTAEAQAILDTFGSAITAFYMQQAHNHSLSLNTQSRAFQQIAPNLGVEYVNQGGMEYITIRVQLAQPQPVVEQEVEKPVKPSTCWYPPEVYGEGSLYDMLVRSGVSLADPEPVHLEADPYYIPKGEYFMRIVGTIPLGFSRPLNLYGILFTEFGGTASWPYIMLNMALNPDFTNPGYPKDITLGGYAGSRSPAVLMMRSGSTVLPGGVDPRRYMMLEWIPTSTTEPGVSRSEMLFIEGHDRPDRGYCPTLFAYSSIGAAPIVGHSAVFSDTNVESPHSRNAYQTLPGSTANSFAWSYVDPATNRFVSLAADYQWAYGEY</sequence>
<gene>
    <name evidence="1" type="ORF">UFOVP121_34</name>
    <name evidence="2" type="ORF">UFOVP277_39</name>
</gene>
<evidence type="ECO:0000313" key="1">
    <source>
        <dbReference type="EMBL" id="CAB4130790.1"/>
    </source>
</evidence>
<dbReference type="EMBL" id="LR796293">
    <property type="protein sequence ID" value="CAB4134953.1"/>
    <property type="molecule type" value="Genomic_DNA"/>
</dbReference>
<protein>
    <submittedName>
        <fullName evidence="1">Uncharacterized protein</fullName>
    </submittedName>
</protein>
<accession>A0A6J5LCY6</accession>
<organism evidence="1">
    <name type="scientific">uncultured Caudovirales phage</name>
    <dbReference type="NCBI Taxonomy" id="2100421"/>
    <lineage>
        <taxon>Viruses</taxon>
        <taxon>Duplodnaviria</taxon>
        <taxon>Heunggongvirae</taxon>
        <taxon>Uroviricota</taxon>
        <taxon>Caudoviricetes</taxon>
        <taxon>Peduoviridae</taxon>
        <taxon>Maltschvirus</taxon>
        <taxon>Maltschvirus maltsch</taxon>
    </lineage>
</organism>
<name>A0A6J5LCY6_9CAUD</name>